<dbReference type="GO" id="GO:0016151">
    <property type="term" value="F:nickel cation binding"/>
    <property type="evidence" value="ECO:0007669"/>
    <property type="project" value="InterPro"/>
</dbReference>
<evidence type="ECO:0000313" key="12">
    <source>
        <dbReference type="EMBL" id="RAI41626.1"/>
    </source>
</evidence>
<comment type="cofactor">
    <cofactor evidence="1">
        <name>[4Fe-4S] cluster</name>
        <dbReference type="ChEBI" id="CHEBI:49883"/>
    </cofactor>
</comment>
<dbReference type="InterPro" id="IPR029014">
    <property type="entry name" value="NiFe-Hase_large"/>
</dbReference>
<dbReference type="FunFam" id="1.10.645.10:FF:000004">
    <property type="entry name" value="Hydrogenase 3, large subunit"/>
    <property type="match status" value="1"/>
</dbReference>
<sequence length="575" mass="64560">MHAPQMKPDTVRVGSDTIAALREKLPHAVLDESWQTDTQATLTVKLDELPNVVSTLYHEHDGWLCVMAGNDERQINGNFALYYALSMEGAQKSFIVVRAEVSPELEEFPSVTPLVPAAVWHEREVRDMFGLTPVGLPDERRLVLPDDWPDHLHPLRKDAMDYRLRPEPTGDDETYQFVNDAKGETTVVPLGPLHITSDEPGHFRLFVDGEDIVDADYRMFYVHRGMEKVAETRMGYNEVTFLADRVCGICGYAHSVAYTMSIENALGIAVPERAQAIRAVLLETERLHSHLLNLGLACHFVGFDTGFMQFFRVREKAMYLAELLTGARKTYGLNLIGGVRRDILGEQSVETLKIIGELREEVTRLIDMLMATPNLEGRVKGVGILDPDVARAYSPVGPTVRGSGHKRDTRVDHAFAGYKWVKLGINTGDGCDVLSRTLVRVAEFFDSLSVIEQILADAPAGPILTEDFTYVPHKFALGFTEAPRGEDVHWSMTGDNQKLWRWRCRASTYANWPVLRYMLRGNTVSDAPLIVASIDPCYSCTDRVTLVDVKKATSTTVPYKEMERYCRERTGSPLK</sequence>
<dbReference type="Gene3D" id="1.10.645.10">
    <property type="entry name" value="Cytochrome-c3 Hydrogenase, chain B"/>
    <property type="match status" value="1"/>
</dbReference>
<feature type="binding site" evidence="9">
    <location>
        <position position="247"/>
    </location>
    <ligand>
        <name>Ni(2+)</name>
        <dbReference type="ChEBI" id="CHEBI:49786"/>
    </ligand>
</feature>
<name>A0A327KU94_9BRAD</name>
<dbReference type="SUPFAM" id="SSF143243">
    <property type="entry name" value="Nqo5-like"/>
    <property type="match status" value="1"/>
</dbReference>
<dbReference type="InterPro" id="IPR001501">
    <property type="entry name" value="Ni-dep_hyd_lsu"/>
</dbReference>
<feature type="binding site" evidence="9">
    <location>
        <position position="250"/>
    </location>
    <ligand>
        <name>Fe cation</name>
        <dbReference type="ChEBI" id="CHEBI:24875"/>
    </ligand>
</feature>
<keyword evidence="5" id="KW-0560">Oxidoreductase</keyword>
<comment type="similarity">
    <text evidence="2">Belongs to the complex I 49 kDa subunit family.</text>
</comment>
<evidence type="ECO:0000256" key="9">
    <source>
        <dbReference type="PIRSR" id="PIRSR601501-1"/>
    </source>
</evidence>
<evidence type="ECO:0000256" key="3">
    <source>
        <dbReference type="ARBA" id="ARBA00022485"/>
    </source>
</evidence>
<comment type="cofactor">
    <cofactor evidence="9">
        <name>Ni(2+)</name>
        <dbReference type="ChEBI" id="CHEBI:49786"/>
    </cofactor>
</comment>
<dbReference type="InterPro" id="IPR037232">
    <property type="entry name" value="NADH_quin_OxRdtase_su_C/D-like"/>
</dbReference>
<reference evidence="12 13" key="1">
    <citation type="submission" date="2017-07" db="EMBL/GenBank/DDBJ databases">
        <title>Draft Genome Sequences of Select Purple Nonsulfur Bacteria.</title>
        <authorList>
            <person name="Lasarre B."/>
            <person name="Mckinlay J.B."/>
        </authorList>
    </citation>
    <scope>NUCLEOTIDE SEQUENCE [LARGE SCALE GENOMIC DNA]</scope>
    <source>
        <strain evidence="12 13">DSM 11907</strain>
    </source>
</reference>
<accession>A0A327KU94</accession>
<evidence type="ECO:0000256" key="6">
    <source>
        <dbReference type="ARBA" id="ARBA00023004"/>
    </source>
</evidence>
<comment type="caution">
    <text evidence="12">The sequence shown here is derived from an EMBL/GenBank/DDBJ whole genome shotgun (WGS) entry which is preliminary data.</text>
</comment>
<dbReference type="PANTHER" id="PTHR43485">
    <property type="entry name" value="HYDROGENASE-4 COMPONENT G"/>
    <property type="match status" value="1"/>
</dbReference>
<evidence type="ECO:0000256" key="1">
    <source>
        <dbReference type="ARBA" id="ARBA00001966"/>
    </source>
</evidence>
<keyword evidence="9" id="KW-0533">Nickel</keyword>
<dbReference type="GO" id="GO:0051287">
    <property type="term" value="F:NAD binding"/>
    <property type="evidence" value="ECO:0007669"/>
    <property type="project" value="InterPro"/>
</dbReference>
<comment type="cofactor">
    <cofactor evidence="9">
        <name>Fe cation</name>
        <dbReference type="ChEBI" id="CHEBI:24875"/>
    </cofactor>
</comment>
<feature type="binding site" evidence="9">
    <location>
        <position position="227"/>
    </location>
    <ligand>
        <name>Mg(2+)</name>
        <dbReference type="ChEBI" id="CHEBI:18420"/>
    </ligand>
</feature>
<evidence type="ECO:0000256" key="7">
    <source>
        <dbReference type="ARBA" id="ARBA00023014"/>
    </source>
</evidence>
<dbReference type="SUPFAM" id="SSF56762">
    <property type="entry name" value="HydB/Nqo4-like"/>
    <property type="match status" value="1"/>
</dbReference>
<dbReference type="InterPro" id="IPR014029">
    <property type="entry name" value="NADH_UbQ_OxRdtase_49kDa_CS"/>
</dbReference>
<evidence type="ECO:0000256" key="5">
    <source>
        <dbReference type="ARBA" id="ARBA00023002"/>
    </source>
</evidence>
<dbReference type="EMBL" id="NPEU01000013">
    <property type="protein sequence ID" value="RAI41626.1"/>
    <property type="molecule type" value="Genomic_DNA"/>
</dbReference>
<dbReference type="InterPro" id="IPR052197">
    <property type="entry name" value="ComplexI_49kDa-like"/>
</dbReference>
<dbReference type="Proteomes" id="UP000248863">
    <property type="component" value="Unassembled WGS sequence"/>
</dbReference>
<keyword evidence="7" id="KW-0411">Iron-sulfur</keyword>
<evidence type="ECO:0000256" key="2">
    <source>
        <dbReference type="ARBA" id="ARBA00005769"/>
    </source>
</evidence>
<dbReference type="OrthoDB" id="9801496at2"/>
<dbReference type="GO" id="GO:0016651">
    <property type="term" value="F:oxidoreductase activity, acting on NAD(P)H"/>
    <property type="evidence" value="ECO:0007669"/>
    <property type="project" value="InterPro"/>
</dbReference>
<evidence type="ECO:0000256" key="4">
    <source>
        <dbReference type="ARBA" id="ARBA00022723"/>
    </source>
</evidence>
<keyword evidence="3" id="KW-0004">4Fe-4S</keyword>
<keyword evidence="9" id="KW-0460">Magnesium</keyword>
<evidence type="ECO:0000313" key="13">
    <source>
        <dbReference type="Proteomes" id="UP000248863"/>
    </source>
</evidence>
<keyword evidence="8" id="KW-0520">NAD</keyword>
<evidence type="ECO:0000256" key="8">
    <source>
        <dbReference type="ARBA" id="ARBA00023027"/>
    </source>
</evidence>
<dbReference type="InterPro" id="IPR001135">
    <property type="entry name" value="NADH_Q_OxRdtase_suD"/>
</dbReference>
<dbReference type="AlphaFoldDB" id="A0A327KU94"/>
<feature type="domain" description="NADH-quinone oxidoreductase subunit D" evidence="11">
    <location>
        <begin position="301"/>
        <end position="472"/>
    </location>
</feature>
<dbReference type="Pfam" id="PF00329">
    <property type="entry name" value="Complex1_30kDa"/>
    <property type="match status" value="1"/>
</dbReference>
<dbReference type="InterPro" id="IPR001268">
    <property type="entry name" value="NADH_UbQ_OxRdtase_30kDa_su"/>
</dbReference>
<dbReference type="Pfam" id="PF00346">
    <property type="entry name" value="Complex1_49kDa"/>
    <property type="match status" value="1"/>
</dbReference>
<dbReference type="GO" id="GO:0048038">
    <property type="term" value="F:quinone binding"/>
    <property type="evidence" value="ECO:0007669"/>
    <property type="project" value="InterPro"/>
</dbReference>
<feature type="binding site" evidence="9">
    <location>
        <position position="537"/>
    </location>
    <ligand>
        <name>Ni(2+)</name>
        <dbReference type="ChEBI" id="CHEBI:49786"/>
    </ligand>
</feature>
<feature type="binding site" evidence="9">
    <location>
        <position position="540"/>
    </location>
    <ligand>
        <name>Fe cation</name>
        <dbReference type="ChEBI" id="CHEBI:24875"/>
    </ligand>
</feature>
<keyword evidence="4 9" id="KW-0479">Metal-binding</keyword>
<proteinExistence type="inferred from homology"/>
<dbReference type="PROSITE" id="PS00535">
    <property type="entry name" value="COMPLEX1_49K"/>
    <property type="match status" value="1"/>
</dbReference>
<gene>
    <name evidence="12" type="primary">hycE</name>
    <name evidence="12" type="ORF">CH338_02575</name>
</gene>
<keyword evidence="13" id="KW-1185">Reference proteome</keyword>
<dbReference type="GO" id="GO:0008137">
    <property type="term" value="F:NADH dehydrogenase (ubiquinone) activity"/>
    <property type="evidence" value="ECO:0007669"/>
    <property type="project" value="InterPro"/>
</dbReference>
<organism evidence="12 13">
    <name type="scientific">Rhodoplanes elegans</name>
    <dbReference type="NCBI Taxonomy" id="29408"/>
    <lineage>
        <taxon>Bacteria</taxon>
        <taxon>Pseudomonadati</taxon>
        <taxon>Pseudomonadota</taxon>
        <taxon>Alphaproteobacteria</taxon>
        <taxon>Hyphomicrobiales</taxon>
        <taxon>Nitrobacteraceae</taxon>
        <taxon>Rhodoplanes</taxon>
    </lineage>
</organism>
<protein>
    <submittedName>
        <fullName evidence="12">Hydrogenase 3 large subunit</fullName>
    </submittedName>
</protein>
<evidence type="ECO:0000259" key="10">
    <source>
        <dbReference type="Pfam" id="PF00329"/>
    </source>
</evidence>
<dbReference type="Pfam" id="PF00374">
    <property type="entry name" value="NiFeSe_Hases"/>
    <property type="match status" value="1"/>
</dbReference>
<evidence type="ECO:0000259" key="11">
    <source>
        <dbReference type="Pfam" id="PF00346"/>
    </source>
</evidence>
<dbReference type="RefSeq" id="WP_111355473.1">
    <property type="nucleotide sequence ID" value="NZ_NHSK01000147.1"/>
</dbReference>
<dbReference type="GO" id="GO:0051539">
    <property type="term" value="F:4 iron, 4 sulfur cluster binding"/>
    <property type="evidence" value="ECO:0007669"/>
    <property type="project" value="UniProtKB-KW"/>
</dbReference>
<dbReference type="Gene3D" id="3.30.460.80">
    <property type="entry name" value="NADH:ubiquinone oxidoreductase, 30kDa subunit"/>
    <property type="match status" value="1"/>
</dbReference>
<feature type="domain" description="NADH:ubiquinone oxidoreductase 30kDa subunit" evidence="10">
    <location>
        <begin position="43"/>
        <end position="159"/>
    </location>
</feature>
<dbReference type="PANTHER" id="PTHR43485:SF1">
    <property type="entry name" value="FORMATE HYDROGENLYASE SUBUNIT 5-RELATED"/>
    <property type="match status" value="1"/>
</dbReference>
<feature type="binding site" evidence="9">
    <location>
        <position position="250"/>
    </location>
    <ligand>
        <name>Ni(2+)</name>
        <dbReference type="ChEBI" id="CHEBI:49786"/>
    </ligand>
</feature>
<keyword evidence="6 9" id="KW-0408">Iron</keyword>